<evidence type="ECO:0000259" key="2">
    <source>
        <dbReference type="Pfam" id="PF07589"/>
    </source>
</evidence>
<keyword evidence="4" id="KW-1185">Reference proteome</keyword>
<name>A0A562QWI9_9BURK</name>
<dbReference type="Pfam" id="PF07589">
    <property type="entry name" value="PEP-CTERM"/>
    <property type="match status" value="1"/>
</dbReference>
<sequence length="179" mass="18214">MKPSMQHLAGRSLRRAALAIALLAGGAVQADDIVTNVNLGGDVPGVLSGGFGVTHLESGAFEDRIHLSPTSGSWFVDSSIITVGLQPATNLDFTAADINGYAMTLTAPGIFEYGSLIGQGPITGPLVLTVHGNVQGIGGVASASYGGTVNISPIPEPSTGAMLLAGMGLVAYISRRRRN</sequence>
<dbReference type="InterPro" id="IPR024038">
    <property type="entry name" value="MYXO-CTERM"/>
</dbReference>
<dbReference type="Proteomes" id="UP000318431">
    <property type="component" value="Unassembled WGS sequence"/>
</dbReference>
<feature type="signal peptide" evidence="1">
    <location>
        <begin position="1"/>
        <end position="30"/>
    </location>
</feature>
<dbReference type="EMBL" id="VLLB01000016">
    <property type="protein sequence ID" value="TWI60506.1"/>
    <property type="molecule type" value="Genomic_DNA"/>
</dbReference>
<gene>
    <name evidence="3" type="ORF">IP91_05076</name>
</gene>
<dbReference type="InterPro" id="IPR013424">
    <property type="entry name" value="Ice-binding_C"/>
</dbReference>
<comment type="caution">
    <text evidence="3">The sequence shown here is derived from an EMBL/GenBank/DDBJ whole genome shotgun (WGS) entry which is preliminary data.</text>
</comment>
<dbReference type="NCBIfam" id="TIGR02595">
    <property type="entry name" value="PEP_CTERM"/>
    <property type="match status" value="1"/>
</dbReference>
<organism evidence="3 4">
    <name type="scientific">Pseudoduganella lurida</name>
    <dbReference type="NCBI Taxonomy" id="1036180"/>
    <lineage>
        <taxon>Bacteria</taxon>
        <taxon>Pseudomonadati</taxon>
        <taxon>Pseudomonadota</taxon>
        <taxon>Betaproteobacteria</taxon>
        <taxon>Burkholderiales</taxon>
        <taxon>Oxalobacteraceae</taxon>
        <taxon>Telluria group</taxon>
        <taxon>Pseudoduganella</taxon>
    </lineage>
</organism>
<feature type="domain" description="Ice-binding protein C-terminal" evidence="2">
    <location>
        <begin position="153"/>
        <end position="178"/>
    </location>
</feature>
<dbReference type="NCBIfam" id="TIGR03901">
    <property type="entry name" value="MYXO-CTERM"/>
    <property type="match status" value="1"/>
</dbReference>
<accession>A0A562QWI9</accession>
<feature type="chain" id="PRO_5021729719" evidence="1">
    <location>
        <begin position="31"/>
        <end position="179"/>
    </location>
</feature>
<evidence type="ECO:0000313" key="3">
    <source>
        <dbReference type="EMBL" id="TWI60506.1"/>
    </source>
</evidence>
<evidence type="ECO:0000313" key="4">
    <source>
        <dbReference type="Proteomes" id="UP000318431"/>
    </source>
</evidence>
<reference evidence="3 4" key="1">
    <citation type="journal article" date="2015" name="Stand. Genomic Sci.">
        <title>Genomic Encyclopedia of Bacterial and Archaeal Type Strains, Phase III: the genomes of soil and plant-associated and newly described type strains.</title>
        <authorList>
            <person name="Whitman W.B."/>
            <person name="Woyke T."/>
            <person name="Klenk H.P."/>
            <person name="Zhou Y."/>
            <person name="Lilburn T.G."/>
            <person name="Beck B.J."/>
            <person name="De Vos P."/>
            <person name="Vandamme P."/>
            <person name="Eisen J.A."/>
            <person name="Garrity G."/>
            <person name="Hugenholtz P."/>
            <person name="Kyrpides N.C."/>
        </authorList>
    </citation>
    <scope>NUCLEOTIDE SEQUENCE [LARGE SCALE GENOMIC DNA]</scope>
    <source>
        <strain evidence="3 4">CGMCC 1.10822</strain>
    </source>
</reference>
<proteinExistence type="predicted"/>
<protein>
    <submittedName>
        <fullName evidence="3">Putative secreted protein with PEP-CTERM sorting signal</fullName>
    </submittedName>
</protein>
<evidence type="ECO:0000256" key="1">
    <source>
        <dbReference type="SAM" id="SignalP"/>
    </source>
</evidence>
<keyword evidence="1" id="KW-0732">Signal</keyword>
<dbReference type="NCBIfam" id="NF038126">
    <property type="entry name" value="PEP_CTERM_FxDxF"/>
    <property type="match status" value="1"/>
</dbReference>
<dbReference type="AlphaFoldDB" id="A0A562QWI9"/>